<evidence type="ECO:0000256" key="1">
    <source>
        <dbReference type="SAM" id="MobiDB-lite"/>
    </source>
</evidence>
<reference evidence="2" key="1">
    <citation type="submission" date="2021-04" db="EMBL/GenBank/DDBJ databases">
        <authorList>
            <person name="Hornung B."/>
        </authorList>
    </citation>
    <scope>NUCLEOTIDE SEQUENCE</scope>
    <source>
        <strain evidence="2">G5G6</strain>
    </source>
</reference>
<evidence type="ECO:0000313" key="3">
    <source>
        <dbReference type="Proteomes" id="UP000742786"/>
    </source>
</evidence>
<protein>
    <submittedName>
        <fullName evidence="2">Uncharacterized protein</fullName>
    </submittedName>
</protein>
<evidence type="ECO:0000313" key="2">
    <source>
        <dbReference type="EMBL" id="CAG4884539.1"/>
    </source>
</evidence>
<comment type="caution">
    <text evidence="2">The sequence shown here is derived from an EMBL/GenBank/DDBJ whole genome shotgun (WGS) entry which is preliminary data.</text>
</comment>
<feature type="compositionally biased region" description="Basic and acidic residues" evidence="1">
    <location>
        <begin position="1"/>
        <end position="11"/>
    </location>
</feature>
<dbReference type="AlphaFoldDB" id="A0A916J4K0"/>
<keyword evidence="3" id="KW-1185">Reference proteome</keyword>
<accession>A0A916J4K0</accession>
<dbReference type="EMBL" id="CAJQUM010000001">
    <property type="protein sequence ID" value="CAG4884539.1"/>
    <property type="molecule type" value="Genomic_DNA"/>
</dbReference>
<gene>
    <name evidence="2" type="ORF">GTOL_12422</name>
</gene>
<dbReference type="Proteomes" id="UP000742786">
    <property type="component" value="Unassembled WGS sequence"/>
</dbReference>
<name>A0A916J4K0_9PROT</name>
<sequence length="108" mass="11760">MSETPAKRFRIDTNFAPGSGQGPNRPPWGPSQSWGGPAIDLRVENHENARPLGAGSSYWLSFAPNRGVAKLVKALDFDSSMRRFESFLPCQKFPAGQAHGSPAACPYR</sequence>
<organism evidence="2 3">
    <name type="scientific">Georgfuchsia toluolica</name>
    <dbReference type="NCBI Taxonomy" id="424218"/>
    <lineage>
        <taxon>Bacteria</taxon>
        <taxon>Pseudomonadati</taxon>
        <taxon>Pseudomonadota</taxon>
        <taxon>Betaproteobacteria</taxon>
        <taxon>Nitrosomonadales</taxon>
        <taxon>Sterolibacteriaceae</taxon>
        <taxon>Georgfuchsia</taxon>
    </lineage>
</organism>
<proteinExistence type="predicted"/>
<feature type="region of interest" description="Disordered" evidence="1">
    <location>
        <begin position="1"/>
        <end position="33"/>
    </location>
</feature>